<evidence type="ECO:0000313" key="9">
    <source>
        <dbReference type="Proteomes" id="UP000463951"/>
    </source>
</evidence>
<proteinExistence type="predicted"/>
<feature type="compositionally biased region" description="Low complexity" evidence="5">
    <location>
        <begin position="285"/>
        <end position="308"/>
    </location>
</feature>
<evidence type="ECO:0000256" key="2">
    <source>
        <dbReference type="ARBA" id="ARBA00022741"/>
    </source>
</evidence>
<dbReference type="EMBL" id="AP019620">
    <property type="protein sequence ID" value="BBJ45135.1"/>
    <property type="molecule type" value="Genomic_DNA"/>
</dbReference>
<dbReference type="Gene3D" id="3.30.200.20">
    <property type="entry name" value="Phosphorylase Kinase, domain 1"/>
    <property type="match status" value="1"/>
</dbReference>
<dbReference type="PROSITE" id="PS00108">
    <property type="entry name" value="PROTEIN_KINASE_ST"/>
    <property type="match status" value="1"/>
</dbReference>
<dbReference type="InterPro" id="IPR011009">
    <property type="entry name" value="Kinase-like_dom_sf"/>
</dbReference>
<keyword evidence="1" id="KW-0808">Transferase</keyword>
<dbReference type="InterPro" id="IPR008271">
    <property type="entry name" value="Ser/Thr_kinase_AS"/>
</dbReference>
<dbReference type="GO" id="GO:0004674">
    <property type="term" value="F:protein serine/threonine kinase activity"/>
    <property type="evidence" value="ECO:0007669"/>
    <property type="project" value="TreeGrafter"/>
</dbReference>
<sequence length="575" mass="59502">MLQAAPLQAGDPRELSGYRLEGRLGEGAQGVVFLGRDRSGDQVAVKVLHARLAGDREARRRFLQELAAAKRVAGFGTAQVLDADVTGDRPYVVSEYVDGPSLQKLVVEQGPRSGGVLERLAVGTAMALAAIHHAGVVHRDFKPGNVLLGPDGPRVIDFGVSRALDSTATLTAGAVGTPAYMAPEQLGRGTVGPAADVFAWACTMVYAATGSPPFGNDTLAAVITRVLTAEPDLSGLSAPLAGVVAVCLAKDPTARPGIREVLDRVLGEPAGDAPESTPSVPPAPTATAVDTAPAAPPASAAATDPSAATVTRMLPPAPPPPAVVPTVPTGAVADSGGRRRRWLVPAGAVAVLAVLAGVGVWWLGGGSGQQKYTSLTDSGCRMVPAATVQKLVPEASVDRDGAGPEDKATYFRAGCAWERTGDSSPIWRQLSIGVSVQLDLEDADLVDGAPTDGVRRAAADMTSTRHDFASKANRTHDLGGGYVMYYGPTTELRGIGDEAVVLSHHELAKDGAHYDPEVVEIDARLANAEIMVKYSSGANTGKRMLPTSEPAVRKQAETVARSLVNSLKNCTGCIR</sequence>
<dbReference type="Gene3D" id="1.10.510.10">
    <property type="entry name" value="Transferase(Phosphotransferase) domain 1"/>
    <property type="match status" value="1"/>
</dbReference>
<dbReference type="PROSITE" id="PS50011">
    <property type="entry name" value="PROTEIN_KINASE_DOM"/>
    <property type="match status" value="1"/>
</dbReference>
<evidence type="ECO:0000256" key="3">
    <source>
        <dbReference type="ARBA" id="ARBA00022777"/>
    </source>
</evidence>
<evidence type="ECO:0000259" key="7">
    <source>
        <dbReference type="PROSITE" id="PS50011"/>
    </source>
</evidence>
<evidence type="ECO:0000256" key="5">
    <source>
        <dbReference type="SAM" id="MobiDB-lite"/>
    </source>
</evidence>
<evidence type="ECO:0000256" key="6">
    <source>
        <dbReference type="SAM" id="Phobius"/>
    </source>
</evidence>
<reference evidence="8 9" key="1">
    <citation type="journal article" date="2020" name="Int. J. Syst. Evol. Microbiol.">
        <title>Reclassification of Streptomyces castelarensis and Streptomyces sporoclivatus as later heterotypic synonyms of Streptomyces antimycoticus.</title>
        <authorList>
            <person name="Komaki H."/>
            <person name="Tamura T."/>
        </authorList>
    </citation>
    <scope>NUCLEOTIDE SEQUENCE [LARGE SCALE GENOMIC DNA]</scope>
    <source>
        <strain evidence="8 9">NBRC 100767</strain>
    </source>
</reference>
<keyword evidence="2" id="KW-0547">Nucleotide-binding</keyword>
<dbReference type="CDD" id="cd14014">
    <property type="entry name" value="STKc_PknB_like"/>
    <property type="match status" value="1"/>
</dbReference>
<keyword evidence="4" id="KW-0067">ATP-binding</keyword>
<dbReference type="Pfam" id="PF00069">
    <property type="entry name" value="Pkinase"/>
    <property type="match status" value="1"/>
</dbReference>
<dbReference type="AlphaFoldDB" id="A0A499USL7"/>
<dbReference type="PANTHER" id="PTHR43289">
    <property type="entry name" value="MITOGEN-ACTIVATED PROTEIN KINASE KINASE KINASE 20-RELATED"/>
    <property type="match status" value="1"/>
</dbReference>
<dbReference type="SUPFAM" id="SSF56112">
    <property type="entry name" value="Protein kinase-like (PK-like)"/>
    <property type="match status" value="1"/>
</dbReference>
<feature type="transmembrane region" description="Helical" evidence="6">
    <location>
        <begin position="342"/>
        <end position="364"/>
    </location>
</feature>
<keyword evidence="3" id="KW-0418">Kinase</keyword>
<protein>
    <recommendedName>
        <fullName evidence="7">Protein kinase domain-containing protein</fullName>
    </recommendedName>
</protein>
<evidence type="ECO:0000256" key="4">
    <source>
        <dbReference type="ARBA" id="ARBA00022840"/>
    </source>
</evidence>
<keyword evidence="6" id="KW-0812">Transmembrane</keyword>
<name>A0A499USL7_9ACTN</name>
<evidence type="ECO:0000313" key="8">
    <source>
        <dbReference type="EMBL" id="BBJ45135.1"/>
    </source>
</evidence>
<feature type="domain" description="Protein kinase" evidence="7">
    <location>
        <begin position="18"/>
        <end position="271"/>
    </location>
</feature>
<gene>
    <name evidence="8" type="ORF">SSPO_078530</name>
</gene>
<dbReference type="Proteomes" id="UP000463951">
    <property type="component" value="Chromosome"/>
</dbReference>
<dbReference type="InterPro" id="IPR000719">
    <property type="entry name" value="Prot_kinase_dom"/>
</dbReference>
<keyword evidence="6" id="KW-0472">Membrane</keyword>
<accession>A0A499USL7</accession>
<dbReference type="GO" id="GO:0005524">
    <property type="term" value="F:ATP binding"/>
    <property type="evidence" value="ECO:0007669"/>
    <property type="project" value="UniProtKB-KW"/>
</dbReference>
<organism evidence="8 9">
    <name type="scientific">Streptomyces antimycoticus</name>
    <dbReference type="NCBI Taxonomy" id="68175"/>
    <lineage>
        <taxon>Bacteria</taxon>
        <taxon>Bacillati</taxon>
        <taxon>Actinomycetota</taxon>
        <taxon>Actinomycetes</taxon>
        <taxon>Kitasatosporales</taxon>
        <taxon>Streptomycetaceae</taxon>
        <taxon>Streptomyces</taxon>
        <taxon>Streptomyces violaceusniger group</taxon>
    </lineage>
</organism>
<keyword evidence="6" id="KW-1133">Transmembrane helix</keyword>
<dbReference type="PANTHER" id="PTHR43289:SF34">
    <property type="entry name" value="SERINE_THREONINE-PROTEIN KINASE YBDM-RELATED"/>
    <property type="match status" value="1"/>
</dbReference>
<evidence type="ECO:0000256" key="1">
    <source>
        <dbReference type="ARBA" id="ARBA00022679"/>
    </source>
</evidence>
<feature type="region of interest" description="Disordered" evidence="5">
    <location>
        <begin position="268"/>
        <end position="308"/>
    </location>
</feature>